<feature type="region of interest" description="Disordered" evidence="4">
    <location>
        <begin position="1"/>
        <end position="41"/>
    </location>
</feature>
<name>A0AAV5CU35_ELECO</name>
<organism evidence="6 7">
    <name type="scientific">Eleusine coracana subsp. coracana</name>
    <dbReference type="NCBI Taxonomy" id="191504"/>
    <lineage>
        <taxon>Eukaryota</taxon>
        <taxon>Viridiplantae</taxon>
        <taxon>Streptophyta</taxon>
        <taxon>Embryophyta</taxon>
        <taxon>Tracheophyta</taxon>
        <taxon>Spermatophyta</taxon>
        <taxon>Magnoliopsida</taxon>
        <taxon>Liliopsida</taxon>
        <taxon>Poales</taxon>
        <taxon>Poaceae</taxon>
        <taxon>PACMAD clade</taxon>
        <taxon>Chloridoideae</taxon>
        <taxon>Cynodonteae</taxon>
        <taxon>Eleusininae</taxon>
        <taxon>Eleusine</taxon>
    </lineage>
</organism>
<dbReference type="SUPFAM" id="SSF52540">
    <property type="entry name" value="P-loop containing nucleoside triphosphate hydrolases"/>
    <property type="match status" value="2"/>
</dbReference>
<sequence>MPWKAQSRSSGASFIKADIRLEAHQPEDKKPRRPRRPLVLWTAPPRAPGMARALPQIWRWLRRFRWPAELRRLFSPRRPARRGEPNIADAAAPRLQPRQAIAGKISPPPPETGGGPHRVVDAKIGDGTSMAAHKDHPFLFCKLSDDDFSANAGRRSARKLLRVGPYQKSPTRKPKKSACSLIRARGLCTKNISRVSAGSVVKRIYGGCHVSITLQASGGILADEQSLGKTIVVIALILKEINQQSKFIYADSGGAAIVVGKMGKSMKKQGATTMLSAVFHQEAAPRTTDVKLFVEDRNPSPPSILSSWDKPTGGTLVVCPKSILTQWDEEIRRVAKNFGLSVFVYHGHSRNVDPEELAKHDVVLTSYGMVKQQFDSRKKGIAKKPSGTDDPNTGPIARDLQQACNHPCLVKKRDHQQWCTIHERSYVSSKIKATMNILNSVINKNAIIESGRTTESGSSESAPEKVLVFSQFTRMLDLLEPILNSSHIQFRRLDGKMTRQARDKAVKDFNRKPKVLS</sequence>
<dbReference type="GO" id="GO:0016787">
    <property type="term" value="F:hydrolase activity"/>
    <property type="evidence" value="ECO:0007669"/>
    <property type="project" value="UniProtKB-KW"/>
</dbReference>
<dbReference type="InterPro" id="IPR000330">
    <property type="entry name" value="SNF2_N"/>
</dbReference>
<evidence type="ECO:0000256" key="4">
    <source>
        <dbReference type="SAM" id="MobiDB-lite"/>
    </source>
</evidence>
<reference evidence="6" key="2">
    <citation type="submission" date="2021-12" db="EMBL/GenBank/DDBJ databases">
        <title>Resequencing data analysis of finger millet.</title>
        <authorList>
            <person name="Hatakeyama M."/>
            <person name="Aluri S."/>
            <person name="Balachadran M.T."/>
            <person name="Sivarajan S.R."/>
            <person name="Poveda L."/>
            <person name="Shimizu-Inatsugi R."/>
            <person name="Schlapbach R."/>
            <person name="Sreeman S.M."/>
            <person name="Shimizu K.K."/>
        </authorList>
    </citation>
    <scope>NUCLEOTIDE SEQUENCE</scope>
</reference>
<proteinExistence type="predicted"/>
<evidence type="ECO:0000313" key="6">
    <source>
        <dbReference type="EMBL" id="GJN01661.1"/>
    </source>
</evidence>
<dbReference type="GO" id="GO:0005524">
    <property type="term" value="F:ATP binding"/>
    <property type="evidence" value="ECO:0007669"/>
    <property type="project" value="UniProtKB-KW"/>
</dbReference>
<keyword evidence="2" id="KW-0378">Hydrolase</keyword>
<comment type="caution">
    <text evidence="6">The sequence shown here is derived from an EMBL/GenBank/DDBJ whole genome shotgun (WGS) entry which is preliminary data.</text>
</comment>
<evidence type="ECO:0000256" key="3">
    <source>
        <dbReference type="ARBA" id="ARBA00022840"/>
    </source>
</evidence>
<dbReference type="InterPro" id="IPR049730">
    <property type="entry name" value="SNF2/RAD54-like_C"/>
</dbReference>
<feature type="compositionally biased region" description="Polar residues" evidence="4">
    <location>
        <begin position="1"/>
        <end position="12"/>
    </location>
</feature>
<evidence type="ECO:0000313" key="7">
    <source>
        <dbReference type="Proteomes" id="UP001054889"/>
    </source>
</evidence>
<dbReference type="PANTHER" id="PTHR45626:SF16">
    <property type="entry name" value="ATP-DEPENDENT HELICASE ULS1"/>
    <property type="match status" value="1"/>
</dbReference>
<feature type="compositionally biased region" description="Basic and acidic residues" evidence="4">
    <location>
        <begin position="17"/>
        <end position="30"/>
    </location>
</feature>
<dbReference type="Gene3D" id="3.40.50.10810">
    <property type="entry name" value="Tandem AAA-ATPase domain"/>
    <property type="match status" value="1"/>
</dbReference>
<dbReference type="CDD" id="cd18793">
    <property type="entry name" value="SF2_C_SNF"/>
    <property type="match status" value="1"/>
</dbReference>
<dbReference type="AlphaFoldDB" id="A0AAV5CU35"/>
<dbReference type="InterPro" id="IPR014001">
    <property type="entry name" value="Helicase_ATP-bd"/>
</dbReference>
<dbReference type="GO" id="GO:0006281">
    <property type="term" value="P:DNA repair"/>
    <property type="evidence" value="ECO:0007669"/>
    <property type="project" value="TreeGrafter"/>
</dbReference>
<dbReference type="Gene3D" id="3.40.50.300">
    <property type="entry name" value="P-loop containing nucleotide triphosphate hydrolases"/>
    <property type="match status" value="1"/>
</dbReference>
<gene>
    <name evidence="6" type="primary">ga18942</name>
    <name evidence="6" type="ORF">PR202_ga18942</name>
</gene>
<protein>
    <recommendedName>
        <fullName evidence="5">Helicase ATP-binding domain-containing protein</fullName>
    </recommendedName>
</protein>
<dbReference type="Pfam" id="PF00176">
    <property type="entry name" value="SNF2-rel_dom"/>
    <property type="match status" value="1"/>
</dbReference>
<evidence type="ECO:0000256" key="2">
    <source>
        <dbReference type="ARBA" id="ARBA00022801"/>
    </source>
</evidence>
<keyword evidence="3" id="KW-0067">ATP-binding</keyword>
<keyword evidence="7" id="KW-1185">Reference proteome</keyword>
<dbReference type="EMBL" id="BQKI01000009">
    <property type="protein sequence ID" value="GJN01661.1"/>
    <property type="molecule type" value="Genomic_DNA"/>
</dbReference>
<dbReference type="Proteomes" id="UP001054889">
    <property type="component" value="Unassembled WGS sequence"/>
</dbReference>
<reference evidence="6" key="1">
    <citation type="journal article" date="2018" name="DNA Res.">
        <title>Multiple hybrid de novo genome assembly of finger millet, an orphan allotetraploid crop.</title>
        <authorList>
            <person name="Hatakeyama M."/>
            <person name="Aluri S."/>
            <person name="Balachadran M.T."/>
            <person name="Sivarajan S.R."/>
            <person name="Patrignani A."/>
            <person name="Gruter S."/>
            <person name="Poveda L."/>
            <person name="Shimizu-Inatsugi R."/>
            <person name="Baeten J."/>
            <person name="Francoijs K.J."/>
            <person name="Nataraja K.N."/>
            <person name="Reddy Y.A.N."/>
            <person name="Phadnis S."/>
            <person name="Ravikumar R.L."/>
            <person name="Schlapbach R."/>
            <person name="Sreeman S.M."/>
            <person name="Shimizu K.K."/>
        </authorList>
    </citation>
    <scope>NUCLEOTIDE SEQUENCE</scope>
</reference>
<dbReference type="Pfam" id="PF00271">
    <property type="entry name" value="Helicase_C"/>
    <property type="match status" value="1"/>
</dbReference>
<dbReference type="SMART" id="SM00487">
    <property type="entry name" value="DEXDc"/>
    <property type="match status" value="1"/>
</dbReference>
<evidence type="ECO:0000259" key="5">
    <source>
        <dbReference type="SMART" id="SM00487"/>
    </source>
</evidence>
<dbReference type="InterPro" id="IPR027417">
    <property type="entry name" value="P-loop_NTPase"/>
</dbReference>
<accession>A0AAV5CU35</accession>
<dbReference type="InterPro" id="IPR001650">
    <property type="entry name" value="Helicase_C-like"/>
</dbReference>
<keyword evidence="1" id="KW-0547">Nucleotide-binding</keyword>
<evidence type="ECO:0000256" key="1">
    <source>
        <dbReference type="ARBA" id="ARBA00022741"/>
    </source>
</evidence>
<dbReference type="GO" id="GO:0005634">
    <property type="term" value="C:nucleus"/>
    <property type="evidence" value="ECO:0007669"/>
    <property type="project" value="TreeGrafter"/>
</dbReference>
<dbReference type="GO" id="GO:0008094">
    <property type="term" value="F:ATP-dependent activity, acting on DNA"/>
    <property type="evidence" value="ECO:0007669"/>
    <property type="project" value="TreeGrafter"/>
</dbReference>
<dbReference type="InterPro" id="IPR038718">
    <property type="entry name" value="SNF2-like_sf"/>
</dbReference>
<dbReference type="InterPro" id="IPR050628">
    <property type="entry name" value="SNF2_RAD54_helicase_TF"/>
</dbReference>
<feature type="domain" description="Helicase ATP-binding" evidence="5">
    <location>
        <begin position="159"/>
        <end position="469"/>
    </location>
</feature>
<dbReference type="PANTHER" id="PTHR45626">
    <property type="entry name" value="TRANSCRIPTION TERMINATION FACTOR 2-RELATED"/>
    <property type="match status" value="1"/>
</dbReference>